<feature type="domain" description="CBS" evidence="3">
    <location>
        <begin position="147"/>
        <end position="216"/>
    </location>
</feature>
<dbReference type="PANTHER" id="PTHR48108:SF32">
    <property type="entry name" value="TRANSCRIPTIONAL REPRESSOR CCPN"/>
    <property type="match status" value="1"/>
</dbReference>
<evidence type="ECO:0000259" key="3">
    <source>
        <dbReference type="PROSITE" id="PS51371"/>
    </source>
</evidence>
<dbReference type="InterPro" id="IPR051462">
    <property type="entry name" value="CBS_domain-containing"/>
</dbReference>
<protein>
    <submittedName>
        <fullName evidence="4">CBS domain-containing protein</fullName>
    </submittedName>
</protein>
<evidence type="ECO:0000313" key="5">
    <source>
        <dbReference type="Proteomes" id="UP000665020"/>
    </source>
</evidence>
<accession>A0A8A7KCT7</accession>
<keyword evidence="2" id="KW-0129">CBS domain</keyword>
<dbReference type="CDD" id="cd04617">
    <property type="entry name" value="CBS_pair_CcpN"/>
    <property type="match status" value="1"/>
</dbReference>
<dbReference type="Pfam" id="PF00571">
    <property type="entry name" value="CBS"/>
    <property type="match status" value="2"/>
</dbReference>
<dbReference type="PIRSF" id="PIRSF026546">
    <property type="entry name" value="UCP026546_CBS_YqzB"/>
    <property type="match status" value="1"/>
</dbReference>
<reference evidence="4" key="1">
    <citation type="submission" date="2019-12" db="EMBL/GenBank/DDBJ databases">
        <authorList>
            <person name="zhang j."/>
            <person name="sun C.M."/>
        </authorList>
    </citation>
    <scope>NUCLEOTIDE SEQUENCE</scope>
    <source>
        <strain evidence="4">NS-1</strain>
    </source>
</reference>
<dbReference type="Proteomes" id="UP000665020">
    <property type="component" value="Chromosome"/>
</dbReference>
<name>A0A8A7KCT7_9FIRM</name>
<feature type="domain" description="CBS" evidence="3">
    <location>
        <begin position="82"/>
        <end position="138"/>
    </location>
</feature>
<dbReference type="InterPro" id="IPR016842">
    <property type="entry name" value="UCP026546_HTH-CBS"/>
</dbReference>
<dbReference type="InterPro" id="IPR046342">
    <property type="entry name" value="CBS_dom_sf"/>
</dbReference>
<dbReference type="PANTHER" id="PTHR48108">
    <property type="entry name" value="CBS DOMAIN-CONTAINING PROTEIN CBSX2, CHLOROPLASTIC"/>
    <property type="match status" value="1"/>
</dbReference>
<dbReference type="InterPro" id="IPR036388">
    <property type="entry name" value="WH-like_DNA-bd_sf"/>
</dbReference>
<dbReference type="InterPro" id="IPR036390">
    <property type="entry name" value="WH_DNA-bd_sf"/>
</dbReference>
<dbReference type="PROSITE" id="PS51371">
    <property type="entry name" value="CBS"/>
    <property type="match status" value="2"/>
</dbReference>
<evidence type="ECO:0000256" key="2">
    <source>
        <dbReference type="PROSITE-ProRule" id="PRU00703"/>
    </source>
</evidence>
<evidence type="ECO:0000256" key="1">
    <source>
        <dbReference type="ARBA" id="ARBA00022737"/>
    </source>
</evidence>
<dbReference type="Gene3D" id="1.10.10.10">
    <property type="entry name" value="Winged helix-like DNA-binding domain superfamily/Winged helix DNA-binding domain"/>
    <property type="match status" value="1"/>
</dbReference>
<dbReference type="InterPro" id="IPR013196">
    <property type="entry name" value="HTH_11"/>
</dbReference>
<proteinExistence type="predicted"/>
<dbReference type="EMBL" id="CP046640">
    <property type="protein sequence ID" value="QTL97219.1"/>
    <property type="molecule type" value="Genomic_DNA"/>
</dbReference>
<dbReference type="Gene3D" id="3.10.580.10">
    <property type="entry name" value="CBS-domain"/>
    <property type="match status" value="1"/>
</dbReference>
<dbReference type="RefSeq" id="WP_230868865.1">
    <property type="nucleotide sequence ID" value="NZ_CP046640.1"/>
</dbReference>
<gene>
    <name evidence="4" type="ORF">GM661_04120</name>
</gene>
<evidence type="ECO:0000313" key="4">
    <source>
        <dbReference type="EMBL" id="QTL97219.1"/>
    </source>
</evidence>
<keyword evidence="5" id="KW-1185">Reference proteome</keyword>
<dbReference type="SUPFAM" id="SSF46785">
    <property type="entry name" value="Winged helix' DNA-binding domain"/>
    <property type="match status" value="1"/>
</dbReference>
<dbReference type="AlphaFoldDB" id="A0A8A7KCT7"/>
<dbReference type="Pfam" id="PF08279">
    <property type="entry name" value="HTH_11"/>
    <property type="match status" value="1"/>
</dbReference>
<dbReference type="SUPFAM" id="SSF54631">
    <property type="entry name" value="CBS-domain pair"/>
    <property type="match status" value="1"/>
</dbReference>
<dbReference type="InterPro" id="IPR000644">
    <property type="entry name" value="CBS_dom"/>
</dbReference>
<dbReference type="SMART" id="SM00116">
    <property type="entry name" value="CBS"/>
    <property type="match status" value="2"/>
</dbReference>
<keyword evidence="1" id="KW-0677">Repeat</keyword>
<dbReference type="KEGG" id="ifn:GM661_04120"/>
<organism evidence="4 5">
    <name type="scientific">Iocasia fonsfrigidae</name>
    <dbReference type="NCBI Taxonomy" id="2682810"/>
    <lineage>
        <taxon>Bacteria</taxon>
        <taxon>Bacillati</taxon>
        <taxon>Bacillota</taxon>
        <taxon>Clostridia</taxon>
        <taxon>Halanaerobiales</taxon>
        <taxon>Halanaerobiaceae</taxon>
        <taxon>Iocasia</taxon>
    </lineage>
</organism>
<sequence>MTINLTERQQRIIEIVKDNDPITSKEIAKQLNLSRGALRSDLSVLTMANILEAKPRVGYFYSRDNSYLRDFDELYGQKIKEIKSAAVVVKEEASVYDTIVTLFLKDIGSLFIIDQQESLIGVVSRKDLLKITIGEGDIKKMPVSVIMTRMPNIITVKDEDTILEAAKLIVKYKIDSLPVVKIEEGSAESGQQLYKVIGRVTKTNIARVFVDFGLKI</sequence>